<dbReference type="Pfam" id="PF25997">
    <property type="entry name" value="BSH_YhbJ"/>
    <property type="match status" value="1"/>
</dbReference>
<evidence type="ECO:0000313" key="8">
    <source>
        <dbReference type="EMBL" id="MDQ6599144.1"/>
    </source>
</evidence>
<dbReference type="InterPro" id="IPR050739">
    <property type="entry name" value="MFP"/>
</dbReference>
<evidence type="ECO:0000256" key="4">
    <source>
        <dbReference type="ARBA" id="ARBA00022989"/>
    </source>
</evidence>
<keyword evidence="11" id="KW-1185">Reference proteome</keyword>
<sequence length="221" mass="23153">MNTKRLILVNILILLILVGGGFAAYSYYNKTVNYLSTDNAQIAGQQVTVAAPANGKLTDWNGNVGDHFSKNQKIGTILAAGTGAGAAAAPTSINITLPTSGTIVQTNAVKNSFVAAGTPLAQVYDLDKLWVTANIEETSIDAIAEGQDVDIYVDAFPNSTLKGTVEKIGLATSGTFSLLPSSNSTGNYTKVTQVIPVKISIDDNKGLQIVPGMNVTVRIHK</sequence>
<keyword evidence="3" id="KW-0812">Transmembrane</keyword>
<dbReference type="RefSeq" id="WP_133337800.1">
    <property type="nucleotide sequence ID" value="NZ_JAVGVR010000001.1"/>
</dbReference>
<evidence type="ECO:0000256" key="5">
    <source>
        <dbReference type="ARBA" id="ARBA00023136"/>
    </source>
</evidence>
<evidence type="ECO:0000313" key="10">
    <source>
        <dbReference type="Proteomes" id="UP000295132"/>
    </source>
</evidence>
<protein>
    <submittedName>
        <fullName evidence="9">HlyD family efflux transporter periplasmic adaptor subunit</fullName>
    </submittedName>
</protein>
<dbReference type="EMBL" id="JAVGVR010000001">
    <property type="protein sequence ID" value="MDQ6599144.1"/>
    <property type="molecule type" value="Genomic_DNA"/>
</dbReference>
<dbReference type="PANTHER" id="PTHR30386">
    <property type="entry name" value="MEMBRANE FUSION SUBUNIT OF EMRAB-TOLC MULTIDRUG EFFLUX PUMP"/>
    <property type="match status" value="1"/>
</dbReference>
<dbReference type="Gene3D" id="2.40.30.170">
    <property type="match status" value="1"/>
</dbReference>
<reference evidence="8" key="2">
    <citation type="submission" date="2023-08" db="EMBL/GenBank/DDBJ databases">
        <title>Nitrogen cycling bacteria in agricultural field soils.</title>
        <authorList>
            <person name="Jang J."/>
        </authorList>
    </citation>
    <scope>NUCLEOTIDE SEQUENCE</scope>
    <source>
        <strain evidence="8">PS3-36</strain>
    </source>
</reference>
<dbReference type="SUPFAM" id="SSF51230">
    <property type="entry name" value="Single hybrid motif"/>
    <property type="match status" value="1"/>
</dbReference>
<evidence type="ECO:0000256" key="3">
    <source>
        <dbReference type="ARBA" id="ARBA00022692"/>
    </source>
</evidence>
<dbReference type="InterPro" id="IPR058635">
    <property type="entry name" value="BSH_YhbJ"/>
</dbReference>
<gene>
    <name evidence="9" type="ORF">E2K98_21505</name>
    <name evidence="8" type="ORF">RCG21_22880</name>
</gene>
<evidence type="ECO:0000256" key="2">
    <source>
        <dbReference type="ARBA" id="ARBA00009477"/>
    </source>
</evidence>
<comment type="subcellular location">
    <subcellularLocation>
        <location evidence="1">Membrane</location>
        <topology evidence="1">Single-pass membrane protein</topology>
    </subcellularLocation>
</comment>
<accession>A0A4V3AT84</accession>
<dbReference type="Proteomes" id="UP001178888">
    <property type="component" value="Unassembled WGS sequence"/>
</dbReference>
<dbReference type="InterPro" id="IPR058636">
    <property type="entry name" value="Beta-barrel_YknX"/>
</dbReference>
<dbReference type="AlphaFoldDB" id="A0A4V3AT84"/>
<reference evidence="9 10" key="1">
    <citation type="submission" date="2019-03" db="EMBL/GenBank/DDBJ databases">
        <title>Bacillus niacini sp. nov. a Nicotinate-Metabolizing Mesophile Isolated from Soil.</title>
        <authorList>
            <person name="Zhang G."/>
        </authorList>
    </citation>
    <scope>NUCLEOTIDE SEQUENCE [LARGE SCALE GENOMIC DNA]</scope>
    <source>
        <strain evidence="9 10">WN066</strain>
    </source>
</reference>
<feature type="domain" description="YhbJ barrel-sandwich hybrid" evidence="7">
    <location>
        <begin position="47"/>
        <end position="125"/>
    </location>
</feature>
<dbReference type="GO" id="GO:0055085">
    <property type="term" value="P:transmembrane transport"/>
    <property type="evidence" value="ECO:0007669"/>
    <property type="project" value="InterPro"/>
</dbReference>
<proteinExistence type="inferred from homology"/>
<comment type="similarity">
    <text evidence="2">Belongs to the membrane fusion protein (MFP) (TC 8.A.1) family.</text>
</comment>
<feature type="domain" description="YknX-like beta-barrel" evidence="6">
    <location>
        <begin position="131"/>
        <end position="219"/>
    </location>
</feature>
<evidence type="ECO:0000259" key="6">
    <source>
        <dbReference type="Pfam" id="PF25990"/>
    </source>
</evidence>
<dbReference type="PANTHER" id="PTHR30386:SF26">
    <property type="entry name" value="TRANSPORT PROTEIN COMB"/>
    <property type="match status" value="1"/>
</dbReference>
<keyword evidence="4" id="KW-1133">Transmembrane helix</keyword>
<dbReference type="GO" id="GO:0016020">
    <property type="term" value="C:membrane"/>
    <property type="evidence" value="ECO:0007669"/>
    <property type="project" value="UniProtKB-SubCell"/>
</dbReference>
<name>A0A4V3AT84_9BACI</name>
<comment type="caution">
    <text evidence="9">The sequence shown here is derived from an EMBL/GenBank/DDBJ whole genome shotgun (WGS) entry which is preliminary data.</text>
</comment>
<organism evidence="9 10">
    <name type="scientific">Bacillus salipaludis</name>
    <dbReference type="NCBI Taxonomy" id="2547811"/>
    <lineage>
        <taxon>Bacteria</taxon>
        <taxon>Bacillati</taxon>
        <taxon>Bacillota</taxon>
        <taxon>Bacilli</taxon>
        <taxon>Bacillales</taxon>
        <taxon>Bacillaceae</taxon>
        <taxon>Bacillus</taxon>
    </lineage>
</organism>
<dbReference type="Proteomes" id="UP000295132">
    <property type="component" value="Unassembled WGS sequence"/>
</dbReference>
<evidence type="ECO:0000313" key="9">
    <source>
        <dbReference type="EMBL" id="TDK58792.1"/>
    </source>
</evidence>
<dbReference type="InterPro" id="IPR011053">
    <property type="entry name" value="Single_hybrid_motif"/>
</dbReference>
<evidence type="ECO:0000313" key="11">
    <source>
        <dbReference type="Proteomes" id="UP001178888"/>
    </source>
</evidence>
<evidence type="ECO:0000259" key="7">
    <source>
        <dbReference type="Pfam" id="PF25997"/>
    </source>
</evidence>
<keyword evidence="5" id="KW-0472">Membrane</keyword>
<evidence type="ECO:0000256" key="1">
    <source>
        <dbReference type="ARBA" id="ARBA00004167"/>
    </source>
</evidence>
<dbReference type="EMBL" id="SMYO01000011">
    <property type="protein sequence ID" value="TDK58792.1"/>
    <property type="molecule type" value="Genomic_DNA"/>
</dbReference>
<dbReference type="Pfam" id="PF25990">
    <property type="entry name" value="Beta-barrel_YknX"/>
    <property type="match status" value="1"/>
</dbReference>